<keyword evidence="4" id="KW-1185">Reference proteome</keyword>
<reference evidence="1" key="5">
    <citation type="submission" date="2024-05" db="EMBL/GenBank/DDBJ databases">
        <authorList>
            <person name="Sun Q."/>
            <person name="Sedlacek I."/>
        </authorList>
    </citation>
    <scope>NUCLEOTIDE SEQUENCE</scope>
    <source>
        <strain evidence="1">CCM 7403</strain>
    </source>
</reference>
<name>A0A4P7UER1_9ACTN</name>
<dbReference type="EMBL" id="CP038462">
    <property type="protein sequence ID" value="QCC78414.1"/>
    <property type="molecule type" value="Genomic_DNA"/>
</dbReference>
<dbReference type="Proteomes" id="UP000297025">
    <property type="component" value="Chromosome"/>
</dbReference>
<sequence>MASTASISEWCRFLGAQDTHEARAELHRLITRLDDAYDTVNYVLKLLNGAPGDEVDSILFITRSTLIEAMNSLTAARRRMENGDPEAA</sequence>
<dbReference type="KEGG" id="ndp:E2C04_16640"/>
<reference evidence="2" key="4">
    <citation type="submission" date="2019-03" db="EMBL/GenBank/DDBJ databases">
        <authorList>
            <person name="Huang Y."/>
        </authorList>
    </citation>
    <scope>NUCLEOTIDE SEQUENCE</scope>
    <source>
        <strain evidence="2">JCM 16608</strain>
    </source>
</reference>
<evidence type="ECO:0000313" key="2">
    <source>
        <dbReference type="EMBL" id="QCC78414.1"/>
    </source>
</evidence>
<evidence type="ECO:0000313" key="1">
    <source>
        <dbReference type="EMBL" id="GGD12634.1"/>
    </source>
</evidence>
<reference evidence="4" key="3">
    <citation type="journal article" date="2019" name="Int. J. Syst. Evol. Microbiol.">
        <title>The Global Catalogue of Microorganisms (GCM) 10K type strain sequencing project: providing services to taxonomists for standard genome sequencing and annotation.</title>
        <authorList>
            <consortium name="The Broad Institute Genomics Platform"/>
            <consortium name="The Broad Institute Genome Sequencing Center for Infectious Disease"/>
            <person name="Wu L."/>
            <person name="Ma J."/>
        </authorList>
    </citation>
    <scope>NUCLEOTIDE SEQUENCE [LARGE SCALE GENOMIC DNA]</scope>
    <source>
        <strain evidence="4">CCM 7403</strain>
    </source>
</reference>
<dbReference type="EMBL" id="BMCK01000001">
    <property type="protein sequence ID" value="GGD12634.1"/>
    <property type="molecule type" value="Genomic_DNA"/>
</dbReference>
<dbReference type="AlphaFoldDB" id="A0A4P7UER1"/>
<organism evidence="2 3">
    <name type="scientific">Nocardioides daphniae</name>
    <dbReference type="NCBI Taxonomy" id="402297"/>
    <lineage>
        <taxon>Bacteria</taxon>
        <taxon>Bacillati</taxon>
        <taxon>Actinomycetota</taxon>
        <taxon>Actinomycetes</taxon>
        <taxon>Propionibacteriales</taxon>
        <taxon>Nocardioidaceae</taxon>
        <taxon>Nocardioides</taxon>
    </lineage>
</organism>
<accession>A0A4P7UER1</accession>
<evidence type="ECO:0000313" key="3">
    <source>
        <dbReference type="Proteomes" id="UP000297025"/>
    </source>
</evidence>
<dbReference type="RefSeq" id="WP_135833451.1">
    <property type="nucleotide sequence ID" value="NZ_BMCK01000001.1"/>
</dbReference>
<reference evidence="2 3" key="1">
    <citation type="journal article" date="2008" name="Int. J. Syst. Evol. Microbiol.">
        <title>Nocardioides daphniae sp. nov., isolated from Daphnia cucullata (Crustacea: Cladocera).</title>
        <authorList>
            <person name="Toth E.M."/>
            <person name="Keki Z."/>
            <person name="Homonnay Z.G."/>
            <person name="Borsodi A.K."/>
            <person name="Marialigeti K."/>
            <person name="Schumann P."/>
        </authorList>
    </citation>
    <scope>NUCLEOTIDE SEQUENCE [LARGE SCALE GENOMIC DNA]</scope>
    <source>
        <strain evidence="2 3">JCM 16608</strain>
    </source>
</reference>
<gene>
    <name evidence="2" type="ORF">E2C04_16640</name>
    <name evidence="1" type="ORF">GCM10007231_09560</name>
</gene>
<dbReference type="Proteomes" id="UP000630594">
    <property type="component" value="Unassembled WGS sequence"/>
</dbReference>
<evidence type="ECO:0000313" key="4">
    <source>
        <dbReference type="Proteomes" id="UP000630594"/>
    </source>
</evidence>
<reference evidence="1" key="2">
    <citation type="journal article" date="2014" name="Int. J. Syst. Evol. Microbiol.">
        <title>Complete genome of a new Firmicutes species belonging to the dominant human colonic microbiota ('Ruminococcus bicirculans') reveals two chromosomes and a selective capacity to utilize plant glucans.</title>
        <authorList>
            <consortium name="NISC Comparative Sequencing Program"/>
            <person name="Wegmann U."/>
            <person name="Louis P."/>
            <person name="Goesmann A."/>
            <person name="Henrissat B."/>
            <person name="Duncan S.H."/>
            <person name="Flint H.J."/>
        </authorList>
    </citation>
    <scope>NUCLEOTIDE SEQUENCE</scope>
    <source>
        <strain evidence="1">CCM 7403</strain>
    </source>
</reference>
<proteinExistence type="predicted"/>
<dbReference type="OrthoDB" id="3788504at2"/>
<protein>
    <submittedName>
        <fullName evidence="2">Uncharacterized protein</fullName>
    </submittedName>
</protein>